<dbReference type="AlphaFoldDB" id="X1PUH7"/>
<dbReference type="Gene3D" id="3.30.250.10">
    <property type="entry name" value="RecA protein, C-terminal domain"/>
    <property type="match status" value="1"/>
</dbReference>
<evidence type="ECO:0000259" key="4">
    <source>
        <dbReference type="Pfam" id="PF21096"/>
    </source>
</evidence>
<keyword evidence="2" id="KW-0067">ATP-binding</keyword>
<dbReference type="GO" id="GO:0006281">
    <property type="term" value="P:DNA repair"/>
    <property type="evidence" value="ECO:0007669"/>
    <property type="project" value="InterPro"/>
</dbReference>
<evidence type="ECO:0000256" key="2">
    <source>
        <dbReference type="ARBA" id="ARBA00022840"/>
    </source>
</evidence>
<evidence type="ECO:0000256" key="1">
    <source>
        <dbReference type="ARBA" id="ARBA00022741"/>
    </source>
</evidence>
<dbReference type="InterPro" id="IPR023400">
    <property type="entry name" value="RecA_C_sf"/>
</dbReference>
<proteinExistence type="predicted"/>
<evidence type="ECO:0000256" key="3">
    <source>
        <dbReference type="ARBA" id="ARBA00023172"/>
    </source>
</evidence>
<keyword evidence="3" id="KW-0233">DNA recombination</keyword>
<dbReference type="InterPro" id="IPR013765">
    <property type="entry name" value="DNA_recomb/repair_RecA"/>
</dbReference>
<gene>
    <name evidence="5" type="ORF">S06H3_51198</name>
</gene>
<comment type="caution">
    <text evidence="5">The sequence shown here is derived from an EMBL/GenBank/DDBJ whole genome shotgun (WGS) entry which is preliminary data.</text>
</comment>
<feature type="non-terminal residue" evidence="5">
    <location>
        <position position="1"/>
    </location>
</feature>
<dbReference type="Pfam" id="PF21096">
    <property type="entry name" value="RecA_C"/>
    <property type="match status" value="1"/>
</dbReference>
<dbReference type="PANTHER" id="PTHR45900">
    <property type="entry name" value="RECA"/>
    <property type="match status" value="1"/>
</dbReference>
<dbReference type="InterPro" id="IPR049261">
    <property type="entry name" value="RecA-like_C"/>
</dbReference>
<protein>
    <recommendedName>
        <fullName evidence="4">RecA-like C-terminal domain-containing protein</fullName>
    </recommendedName>
</protein>
<dbReference type="SUPFAM" id="SSF54752">
    <property type="entry name" value="RecA protein, C-terminal domain"/>
    <property type="match status" value="1"/>
</dbReference>
<organism evidence="5">
    <name type="scientific">marine sediment metagenome</name>
    <dbReference type="NCBI Taxonomy" id="412755"/>
    <lineage>
        <taxon>unclassified sequences</taxon>
        <taxon>metagenomes</taxon>
        <taxon>ecological metagenomes</taxon>
    </lineage>
</organism>
<dbReference type="EMBL" id="BARV01032477">
    <property type="protein sequence ID" value="GAI34514.1"/>
    <property type="molecule type" value="Genomic_DNA"/>
</dbReference>
<dbReference type="GO" id="GO:0006310">
    <property type="term" value="P:DNA recombination"/>
    <property type="evidence" value="ECO:0007669"/>
    <property type="project" value="UniProtKB-KW"/>
</dbReference>
<dbReference type="GO" id="GO:0005524">
    <property type="term" value="F:ATP binding"/>
    <property type="evidence" value="ECO:0007669"/>
    <property type="project" value="UniProtKB-KW"/>
</dbReference>
<dbReference type="GO" id="GO:0005829">
    <property type="term" value="C:cytosol"/>
    <property type="evidence" value="ECO:0007669"/>
    <property type="project" value="TreeGrafter"/>
</dbReference>
<sequence length="91" mass="10032">AEFDIIYGKGISTSGCILDMATEMEIVKKAGSWFSYKEERIGQGRDGARLFLEQNPKMMAEIEARVRAEIQANQGRALPAAAQAQAPDEQQ</sequence>
<dbReference type="PANTHER" id="PTHR45900:SF1">
    <property type="entry name" value="MITOCHONDRIAL DNA REPAIR PROTEIN RECA HOMOLOG-RELATED"/>
    <property type="match status" value="1"/>
</dbReference>
<reference evidence="5" key="1">
    <citation type="journal article" date="2014" name="Front. Microbiol.">
        <title>High frequency of phylogenetically diverse reductive dehalogenase-homologous genes in deep subseafloor sedimentary metagenomes.</title>
        <authorList>
            <person name="Kawai M."/>
            <person name="Futagami T."/>
            <person name="Toyoda A."/>
            <person name="Takaki Y."/>
            <person name="Nishi S."/>
            <person name="Hori S."/>
            <person name="Arai W."/>
            <person name="Tsubouchi T."/>
            <person name="Morono Y."/>
            <person name="Uchiyama I."/>
            <person name="Ito T."/>
            <person name="Fujiyama A."/>
            <person name="Inagaki F."/>
            <person name="Takami H."/>
        </authorList>
    </citation>
    <scope>NUCLEOTIDE SEQUENCE</scope>
    <source>
        <strain evidence="5">Expedition CK06-06</strain>
    </source>
</reference>
<dbReference type="GO" id="GO:0003697">
    <property type="term" value="F:single-stranded DNA binding"/>
    <property type="evidence" value="ECO:0007669"/>
    <property type="project" value="InterPro"/>
</dbReference>
<keyword evidence="1" id="KW-0547">Nucleotide-binding</keyword>
<evidence type="ECO:0000313" key="5">
    <source>
        <dbReference type="EMBL" id="GAI34514.1"/>
    </source>
</evidence>
<accession>X1PUH7</accession>
<name>X1PUH7_9ZZZZ</name>
<feature type="domain" description="RecA-like C-terminal" evidence="4">
    <location>
        <begin position="15"/>
        <end position="70"/>
    </location>
</feature>